<dbReference type="GO" id="GO:0005856">
    <property type="term" value="C:cytoskeleton"/>
    <property type="evidence" value="ECO:0007669"/>
    <property type="project" value="UniProtKB-SubCell"/>
</dbReference>
<feature type="domain" description="FERM" evidence="11">
    <location>
        <begin position="45"/>
        <end position="326"/>
    </location>
</feature>
<comment type="similarity">
    <text evidence="2">Belongs to the protein-tyrosine phosphatase family. Non-receptor class subfamily.</text>
</comment>
<evidence type="ECO:0000313" key="14">
    <source>
        <dbReference type="Proteomes" id="UP000007879"/>
    </source>
</evidence>
<comment type="subcellular location">
    <subcellularLocation>
        <location evidence="1">Cytoplasm</location>
        <location evidence="1">Cytoskeleton</location>
    </subcellularLocation>
</comment>
<dbReference type="InterPro" id="IPR018980">
    <property type="entry name" value="FERM_PH-like_C"/>
</dbReference>
<dbReference type="SUPFAM" id="SSF54236">
    <property type="entry name" value="Ubiquitin-like"/>
    <property type="match status" value="1"/>
</dbReference>
<keyword evidence="7" id="KW-0206">Cytoskeleton</keyword>
<dbReference type="CDD" id="cd06706">
    <property type="entry name" value="PDZ_PTPN3-4-like"/>
    <property type="match status" value="1"/>
</dbReference>
<dbReference type="KEGG" id="aqu:100636265"/>
<dbReference type="PANTHER" id="PTHR45706:SF4">
    <property type="entry name" value="TYROSINE-PROTEIN PHOSPHATASE"/>
    <property type="match status" value="1"/>
</dbReference>
<feature type="region of interest" description="Disordered" evidence="8">
    <location>
        <begin position="356"/>
        <end position="449"/>
    </location>
</feature>
<dbReference type="PRINTS" id="PR00700">
    <property type="entry name" value="PRTYPHPHTASE"/>
</dbReference>
<evidence type="ECO:0000256" key="4">
    <source>
        <dbReference type="ARBA" id="ARBA00022490"/>
    </source>
</evidence>
<dbReference type="SUPFAM" id="SSF50729">
    <property type="entry name" value="PH domain-like"/>
    <property type="match status" value="1"/>
</dbReference>
<reference evidence="13" key="2">
    <citation type="submission" date="2017-05" db="UniProtKB">
        <authorList>
            <consortium name="EnsemblMetazoa"/>
        </authorList>
    </citation>
    <scope>IDENTIFICATION</scope>
</reference>
<accession>A0A1X7VUY1</accession>
<evidence type="ECO:0000256" key="6">
    <source>
        <dbReference type="ARBA" id="ARBA00022912"/>
    </source>
</evidence>
<dbReference type="GO" id="GO:0004725">
    <property type="term" value="F:protein tyrosine phosphatase activity"/>
    <property type="evidence" value="ECO:0007669"/>
    <property type="project" value="UniProtKB-EC"/>
</dbReference>
<evidence type="ECO:0000259" key="11">
    <source>
        <dbReference type="PROSITE" id="PS50057"/>
    </source>
</evidence>
<dbReference type="InterPro" id="IPR014352">
    <property type="entry name" value="FERM/acyl-CoA-bd_prot_sf"/>
</dbReference>
<dbReference type="SMART" id="SM00228">
    <property type="entry name" value="PDZ"/>
    <property type="match status" value="1"/>
</dbReference>
<keyword evidence="14" id="KW-1185">Reference proteome</keyword>
<name>A0A1X7VUY1_AMPQE</name>
<dbReference type="CDD" id="cd01765">
    <property type="entry name" value="FERM_F0_F1"/>
    <property type="match status" value="1"/>
</dbReference>
<evidence type="ECO:0000259" key="10">
    <source>
        <dbReference type="PROSITE" id="PS50056"/>
    </source>
</evidence>
<protein>
    <recommendedName>
        <fullName evidence="3">protein-tyrosine-phosphatase</fullName>
        <ecNumber evidence="3">3.1.3.48</ecNumber>
    </recommendedName>
</protein>
<dbReference type="FunFam" id="2.30.29.30:FF:000002">
    <property type="entry name" value="Band 4.1-like protein 5 isoform 1"/>
    <property type="match status" value="1"/>
</dbReference>
<feature type="domain" description="Tyrosine-protein phosphatase" evidence="9">
    <location>
        <begin position="644"/>
        <end position="901"/>
    </location>
</feature>
<dbReference type="SUPFAM" id="SSF50156">
    <property type="entry name" value="PDZ domain-like"/>
    <property type="match status" value="1"/>
</dbReference>
<dbReference type="FunFam" id="1.20.80.10:FF:000003">
    <property type="entry name" value="Tyrosine-protein phosphatase non-receptor type 4"/>
    <property type="match status" value="1"/>
</dbReference>
<dbReference type="STRING" id="400682.A0A1X7VUY1"/>
<dbReference type="InterPro" id="IPR001478">
    <property type="entry name" value="PDZ"/>
</dbReference>
<evidence type="ECO:0000259" key="9">
    <source>
        <dbReference type="PROSITE" id="PS50055"/>
    </source>
</evidence>
<dbReference type="Pfam" id="PF00102">
    <property type="entry name" value="Y_phosphatase"/>
    <property type="match status" value="1"/>
</dbReference>
<evidence type="ECO:0000256" key="3">
    <source>
        <dbReference type="ARBA" id="ARBA00013064"/>
    </source>
</evidence>
<dbReference type="InterPro" id="IPR016130">
    <property type="entry name" value="Tyr_Pase_AS"/>
</dbReference>
<dbReference type="PROSITE" id="PS50055">
    <property type="entry name" value="TYR_PHOSPHATASE_PTP"/>
    <property type="match status" value="1"/>
</dbReference>
<dbReference type="PRINTS" id="PR00935">
    <property type="entry name" value="BAND41"/>
</dbReference>
<evidence type="ECO:0000256" key="7">
    <source>
        <dbReference type="ARBA" id="ARBA00023212"/>
    </source>
</evidence>
<dbReference type="SUPFAM" id="SSF47031">
    <property type="entry name" value="Second domain of FERM"/>
    <property type="match status" value="1"/>
</dbReference>
<dbReference type="Gene3D" id="3.10.20.90">
    <property type="entry name" value="Phosphatidylinositol 3-kinase Catalytic Subunit, Chain A, domain 1"/>
    <property type="match status" value="1"/>
</dbReference>
<dbReference type="Pfam" id="PF00595">
    <property type="entry name" value="PDZ"/>
    <property type="match status" value="1"/>
</dbReference>
<dbReference type="OrthoDB" id="5854685at2759"/>
<dbReference type="SMART" id="SM01196">
    <property type="entry name" value="FERM_C"/>
    <property type="match status" value="1"/>
</dbReference>
<dbReference type="EC" id="3.1.3.48" evidence="3"/>
<feature type="compositionally biased region" description="Basic and acidic residues" evidence="8">
    <location>
        <begin position="386"/>
        <end position="398"/>
    </location>
</feature>
<evidence type="ECO:0000259" key="12">
    <source>
        <dbReference type="PROSITE" id="PS50106"/>
    </source>
</evidence>
<keyword evidence="5" id="KW-0378">Hydrolase</keyword>
<dbReference type="Gene3D" id="3.90.190.10">
    <property type="entry name" value="Protein tyrosine phosphatase superfamily"/>
    <property type="match status" value="1"/>
</dbReference>
<dbReference type="InterPro" id="IPR019747">
    <property type="entry name" value="FERM_CS"/>
</dbReference>
<dbReference type="EnsemblMetazoa" id="XM_019995288.1">
    <property type="protein sequence ID" value="XP_019850847.1"/>
    <property type="gene ID" value="LOC100636265"/>
</dbReference>
<dbReference type="Gene3D" id="2.30.42.10">
    <property type="match status" value="1"/>
</dbReference>
<feature type="domain" description="PDZ" evidence="12">
    <location>
        <begin position="516"/>
        <end position="588"/>
    </location>
</feature>
<dbReference type="SMART" id="SM00295">
    <property type="entry name" value="B41"/>
    <property type="match status" value="1"/>
</dbReference>
<feature type="compositionally biased region" description="Basic residues" evidence="8">
    <location>
        <begin position="366"/>
        <end position="376"/>
    </location>
</feature>
<keyword evidence="4" id="KW-0963">Cytoplasm</keyword>
<dbReference type="InterPro" id="IPR019748">
    <property type="entry name" value="FERM_central"/>
</dbReference>
<dbReference type="PROSITE" id="PS50057">
    <property type="entry name" value="FERM_3"/>
    <property type="match status" value="1"/>
</dbReference>
<dbReference type="CDD" id="cd14473">
    <property type="entry name" value="FERM_B-lobe"/>
    <property type="match status" value="1"/>
</dbReference>
<dbReference type="EnsemblMetazoa" id="Aqu2.1.43675_001">
    <property type="protein sequence ID" value="Aqu2.1.43675_001"/>
    <property type="gene ID" value="Aqu2.1.43675"/>
</dbReference>
<keyword evidence="6" id="KW-0904">Protein phosphatase</keyword>
<dbReference type="Pfam" id="PF09379">
    <property type="entry name" value="FERM_N"/>
    <property type="match status" value="1"/>
</dbReference>
<gene>
    <name evidence="13" type="primary">100636265</name>
</gene>
<dbReference type="InterPro" id="IPR000242">
    <property type="entry name" value="PTP_cat"/>
</dbReference>
<dbReference type="PROSITE" id="PS00383">
    <property type="entry name" value="TYR_PHOSPHATASE_1"/>
    <property type="match status" value="1"/>
</dbReference>
<evidence type="ECO:0000256" key="2">
    <source>
        <dbReference type="ARBA" id="ARBA00009649"/>
    </source>
</evidence>
<dbReference type="Gene3D" id="2.30.29.30">
    <property type="entry name" value="Pleckstrin-homology domain (PH domain)/Phosphotyrosine-binding domain (PTB)"/>
    <property type="match status" value="1"/>
</dbReference>
<dbReference type="InterPro" id="IPR003595">
    <property type="entry name" value="Tyr_Pase_cat"/>
</dbReference>
<dbReference type="InterPro" id="IPR018979">
    <property type="entry name" value="FERM_N"/>
</dbReference>
<dbReference type="InterPro" id="IPR029071">
    <property type="entry name" value="Ubiquitin-like_domsf"/>
</dbReference>
<dbReference type="PROSITE" id="PS00660">
    <property type="entry name" value="FERM_1"/>
    <property type="match status" value="1"/>
</dbReference>
<dbReference type="PROSITE" id="PS50106">
    <property type="entry name" value="PDZ"/>
    <property type="match status" value="1"/>
</dbReference>
<dbReference type="Pfam" id="PF00373">
    <property type="entry name" value="FERM_M"/>
    <property type="match status" value="1"/>
</dbReference>
<dbReference type="Proteomes" id="UP000007879">
    <property type="component" value="Unassembled WGS sequence"/>
</dbReference>
<dbReference type="SUPFAM" id="SSF52799">
    <property type="entry name" value="(Phosphotyrosine protein) phosphatases II"/>
    <property type="match status" value="1"/>
</dbReference>
<dbReference type="SMART" id="SM00404">
    <property type="entry name" value="PTPc_motif"/>
    <property type="match status" value="1"/>
</dbReference>
<dbReference type="Pfam" id="PF09380">
    <property type="entry name" value="FERM_C"/>
    <property type="match status" value="1"/>
</dbReference>
<evidence type="ECO:0000256" key="8">
    <source>
        <dbReference type="SAM" id="MobiDB-lite"/>
    </source>
</evidence>
<evidence type="ECO:0000256" key="5">
    <source>
        <dbReference type="ARBA" id="ARBA00022801"/>
    </source>
</evidence>
<dbReference type="eggNOG" id="KOG0792">
    <property type="taxonomic scope" value="Eukaryota"/>
</dbReference>
<dbReference type="PROSITE" id="PS50056">
    <property type="entry name" value="TYR_PHOSPHATASE_2"/>
    <property type="match status" value="1"/>
</dbReference>
<dbReference type="GO" id="GO:0016020">
    <property type="term" value="C:membrane"/>
    <property type="evidence" value="ECO:0007669"/>
    <property type="project" value="UniProtKB-ARBA"/>
</dbReference>
<dbReference type="InterPro" id="IPR036034">
    <property type="entry name" value="PDZ_sf"/>
</dbReference>
<dbReference type="InterPro" id="IPR011993">
    <property type="entry name" value="PH-like_dom_sf"/>
</dbReference>
<reference evidence="14" key="1">
    <citation type="journal article" date="2010" name="Nature">
        <title>The Amphimedon queenslandica genome and the evolution of animal complexity.</title>
        <authorList>
            <person name="Srivastava M."/>
            <person name="Simakov O."/>
            <person name="Chapman J."/>
            <person name="Fahey B."/>
            <person name="Gauthier M.E."/>
            <person name="Mitros T."/>
            <person name="Richards G.S."/>
            <person name="Conaco C."/>
            <person name="Dacre M."/>
            <person name="Hellsten U."/>
            <person name="Larroux C."/>
            <person name="Putnam N.H."/>
            <person name="Stanke M."/>
            <person name="Adamska M."/>
            <person name="Darling A."/>
            <person name="Degnan S.M."/>
            <person name="Oakley T.H."/>
            <person name="Plachetzki D.C."/>
            <person name="Zhai Y."/>
            <person name="Adamski M."/>
            <person name="Calcino A."/>
            <person name="Cummins S.F."/>
            <person name="Goodstein D.M."/>
            <person name="Harris C."/>
            <person name="Jackson D.J."/>
            <person name="Leys S.P."/>
            <person name="Shu S."/>
            <person name="Woodcroft B.J."/>
            <person name="Vervoort M."/>
            <person name="Kosik K.S."/>
            <person name="Manning G."/>
            <person name="Degnan B.M."/>
            <person name="Rokhsar D.S."/>
        </authorList>
    </citation>
    <scope>NUCLEOTIDE SEQUENCE [LARGE SCALE GENOMIC DNA]</scope>
</reference>
<dbReference type="AlphaFoldDB" id="A0A1X7VUY1"/>
<dbReference type="InterPro" id="IPR029021">
    <property type="entry name" value="Prot-tyrosine_phosphatase-like"/>
</dbReference>
<dbReference type="Gene3D" id="1.20.80.10">
    <property type="match status" value="1"/>
</dbReference>
<proteinExistence type="inferred from homology"/>
<dbReference type="CDD" id="cd13184">
    <property type="entry name" value="FERM_C_4_1_family"/>
    <property type="match status" value="1"/>
</dbReference>
<dbReference type="InterPro" id="IPR000299">
    <property type="entry name" value="FERM_domain"/>
</dbReference>
<evidence type="ECO:0000313" key="13">
    <source>
        <dbReference type="EnsemblMetazoa" id="Aqu2.1.43675_001"/>
    </source>
</evidence>
<dbReference type="SMART" id="SM00194">
    <property type="entry name" value="PTPc"/>
    <property type="match status" value="1"/>
</dbReference>
<evidence type="ECO:0000256" key="1">
    <source>
        <dbReference type="ARBA" id="ARBA00004245"/>
    </source>
</evidence>
<organism evidence="13">
    <name type="scientific">Amphimedon queenslandica</name>
    <name type="common">Sponge</name>
    <dbReference type="NCBI Taxonomy" id="400682"/>
    <lineage>
        <taxon>Eukaryota</taxon>
        <taxon>Metazoa</taxon>
        <taxon>Porifera</taxon>
        <taxon>Demospongiae</taxon>
        <taxon>Heteroscleromorpha</taxon>
        <taxon>Haplosclerida</taxon>
        <taxon>Niphatidae</taxon>
        <taxon>Amphimedon</taxon>
    </lineage>
</organism>
<dbReference type="InterPro" id="IPR035963">
    <property type="entry name" value="FERM_2"/>
</dbReference>
<dbReference type="InterPro" id="IPR000387">
    <property type="entry name" value="Tyr_Pase_dom"/>
</dbReference>
<dbReference type="InParanoid" id="A0A1X7VUY1"/>
<sequence>MAFLKRIPSVRKKNSYRLAAVSPTDRPSSQSVSESAAAKLSSGLIQCHITLLDDSMFTCDLNKHSLGSTLLDEVYAHADIIERDYFGLSYSENGYNKWLQSDKPLKKQFKGGSCSVVLELRVKFYTSDPVFLVEELTRYLFFRQIKKDLLENRLICPTEAAAILSAFALQAELGDYDPVGHPPGYVSEFRFISNQDEVFEKRVSEIHQEIRGQTTSEAEYNFLQYARQLEFYGVEQYPAADDRGVSISLGVCSHGIVVFKDLLKLNTFTWPQVLKITYSKKKFYIELRKTMEMDERVVGFHMDNHEASKRLWVACIEHHAFFRMSEVSKGPQRGSPFRKSKVKITRKTEKQVVEASKSIARDGQRIRRTPSKRYPKRSPLVGDNDDLMRRRANTEIRRTGSLRDYGGGRPVVEVRRGQSPSELTPRRLSATREHTPAMSSPRSPLSEAEDDFTAADFLQFQLGETEESGFTTLQISDRHNHHHDKEVGEYYDESNAAEEFANQMTIDDLASEGFLMIRLNPDSEGRFGFHVKGGLDLNLPVFVSKVKEDSPASQCQPPLEEGDQVLFVNGMSTDTATHIEVITAIKSSLDRQPPQLVLIIKPRDLSRVDPTASGDSAPQFSSDPHTLLRESMVSLKESVLNGSVLVSFDRLYRKKPGMLTIASKLPQNLSKNRYRDITAYDITRVHLLDGPVDYINANYVNMDIPSTCQVVRYIVTQGPMQNTCIDFWQMVWEQGCGFIVMLTDIMEEGKVKCCRYWPDQGNSTEYGPFQIYCESDRKDNLCCTRHFVLKNNRTKEEKPIIHLQFLDWSESNVPLVKADFLRFIRRLHTLRHGMEDPLVVHCSGGIDRSGIFVAMETALTKIEIVEAFNPLEIVRMMRDQRGMMLPALNQYKFFCDCIVQAYEEDYIEIDLSNHANNVKTSP</sequence>
<dbReference type="PANTHER" id="PTHR45706">
    <property type="entry name" value="TYROSINE-PROTEIN PHOSPHATASE"/>
    <property type="match status" value="1"/>
</dbReference>
<feature type="domain" description="Tyrosine specific protein phosphatases" evidence="10">
    <location>
        <begin position="818"/>
        <end position="892"/>
    </location>
</feature>
<dbReference type="InterPro" id="IPR019749">
    <property type="entry name" value="Band_41_domain"/>
</dbReference>